<comment type="function">
    <text evidence="6">Plays a role in vesicular protein sorting.</text>
</comment>
<dbReference type="AlphaFoldDB" id="A0A9P8TK68"/>
<keyword evidence="4 6" id="KW-0653">Protein transport</keyword>
<protein>
    <recommendedName>
        <fullName evidence="6">Vacuolar protein sorting-associated protein 35</fullName>
    </recommendedName>
</protein>
<comment type="subcellular location">
    <subcellularLocation>
        <location evidence="1">Membrane</location>
        <topology evidence="1">Peripheral membrane protein</topology>
    </subcellularLocation>
</comment>
<evidence type="ECO:0000256" key="3">
    <source>
        <dbReference type="ARBA" id="ARBA00022448"/>
    </source>
</evidence>
<organism evidence="7 8">
    <name type="scientific">Wickerhamomyces pijperi</name>
    <name type="common">Yeast</name>
    <name type="synonym">Pichia pijperi</name>
    <dbReference type="NCBI Taxonomy" id="599730"/>
    <lineage>
        <taxon>Eukaryota</taxon>
        <taxon>Fungi</taxon>
        <taxon>Dikarya</taxon>
        <taxon>Ascomycota</taxon>
        <taxon>Saccharomycotina</taxon>
        <taxon>Saccharomycetes</taxon>
        <taxon>Phaffomycetales</taxon>
        <taxon>Wickerhamomycetaceae</taxon>
        <taxon>Wickerhamomyces</taxon>
    </lineage>
</organism>
<comment type="caution">
    <text evidence="7">The sequence shown here is derived from an EMBL/GenBank/DDBJ whole genome shotgun (WGS) entry which is preliminary data.</text>
</comment>
<evidence type="ECO:0000256" key="5">
    <source>
        <dbReference type="ARBA" id="ARBA00023136"/>
    </source>
</evidence>
<dbReference type="InterPro" id="IPR042491">
    <property type="entry name" value="Vps35_C"/>
</dbReference>
<evidence type="ECO:0000313" key="8">
    <source>
        <dbReference type="Proteomes" id="UP000774326"/>
    </source>
</evidence>
<keyword evidence="5" id="KW-0472">Membrane</keyword>
<accession>A0A9P8TK68</accession>
<evidence type="ECO:0000256" key="2">
    <source>
        <dbReference type="ARBA" id="ARBA00006536"/>
    </source>
</evidence>
<dbReference type="PANTHER" id="PTHR11099">
    <property type="entry name" value="VACUOLAR SORTING PROTEIN 35"/>
    <property type="match status" value="1"/>
</dbReference>
<comment type="similarity">
    <text evidence="2 6">Belongs to the VPS35 family.</text>
</comment>
<dbReference type="Pfam" id="PF03635">
    <property type="entry name" value="Vps35"/>
    <property type="match status" value="1"/>
</dbReference>
<dbReference type="InterPro" id="IPR016024">
    <property type="entry name" value="ARM-type_fold"/>
</dbReference>
<dbReference type="SUPFAM" id="SSF48371">
    <property type="entry name" value="ARM repeat"/>
    <property type="match status" value="1"/>
</dbReference>
<evidence type="ECO:0000256" key="4">
    <source>
        <dbReference type="ARBA" id="ARBA00022927"/>
    </source>
</evidence>
<dbReference type="InterPro" id="IPR005378">
    <property type="entry name" value="Vps35"/>
</dbReference>
<proteinExistence type="inferred from homology"/>
<dbReference type="GO" id="GO:0042147">
    <property type="term" value="P:retrograde transport, endosome to Golgi"/>
    <property type="evidence" value="ECO:0007669"/>
    <property type="project" value="InterPro"/>
</dbReference>
<reference evidence="7" key="1">
    <citation type="journal article" date="2021" name="Open Biol.">
        <title>Shared evolutionary footprints suggest mitochondrial oxidative damage underlies multiple complex I losses in fungi.</title>
        <authorList>
            <person name="Schikora-Tamarit M.A."/>
            <person name="Marcet-Houben M."/>
            <person name="Nosek J."/>
            <person name="Gabaldon T."/>
        </authorList>
    </citation>
    <scope>NUCLEOTIDE SEQUENCE</scope>
    <source>
        <strain evidence="7">CBS2887</strain>
    </source>
</reference>
<evidence type="ECO:0000313" key="7">
    <source>
        <dbReference type="EMBL" id="KAH3681814.1"/>
    </source>
</evidence>
<dbReference type="GO" id="GO:0005829">
    <property type="term" value="C:cytosol"/>
    <property type="evidence" value="ECO:0007669"/>
    <property type="project" value="GOC"/>
</dbReference>
<evidence type="ECO:0000256" key="6">
    <source>
        <dbReference type="PIRNR" id="PIRNR009375"/>
    </source>
</evidence>
<keyword evidence="8" id="KW-1185">Reference proteome</keyword>
<dbReference type="GO" id="GO:0006886">
    <property type="term" value="P:intracellular protein transport"/>
    <property type="evidence" value="ECO:0007669"/>
    <property type="project" value="TreeGrafter"/>
</dbReference>
<dbReference type="OrthoDB" id="10258141at2759"/>
<dbReference type="Proteomes" id="UP000774326">
    <property type="component" value="Unassembled WGS sequence"/>
</dbReference>
<gene>
    <name evidence="7" type="ORF">WICPIJ_007254</name>
</gene>
<sequence length="765" mass="88900">MSEEPNLLQTSLTVINKETQLMKRCLATRGKLMDALKHASNFLSELRTSQLTPKQYYELYMATFDSLQILATFLKENHPRHHLSDLYELVQYAGNIIPRLYLMITVGTVYMTVPDAPVREIMKDMLEMCKGVQYPIRGLFLRYYLIQRTKLDLSMNGDEIDKEGMKFIVLNFIEMNKLWVRLQHSGPSRDREKRVQERQDLRVLVGFNLVRISQLEGLTLDYYKEEILPLILEQVIQCRDVLAQEYLLDVVIQVFPDEFHLKTLEMFFECLGKLNQNNDNGFNQVFVSLVDRLIGFVKREEPETVKVLINFDLFGRLWKFINSIDIMFISAKDLNLILEAIAKLSLTVFPRNYSNIDLILSYPLEKSNDLKIDDEQNNFLGLLRLPILFFKEKPSKILKLGNYAKLLNSQPYKVTKTVSLQILDTIVSTQYRITKMETLTGLFELLSVLITDKDQSKGQNMLQFHTEQEKLAQISHLIVSNKDIQRHSKLLTLAKTLFSSGNIKFTYPSLFFAILKCIRRHPDSTQTNTLFKTASRLINELYRLGLYELSFKLHLTAAQLADQVHLEEISYEFFSQCFTIFEDSLSDSKTQYQSLIAVISVLQTTRSFSRDNYDTLITKSALYGSKLLKKPDQCRAVYLASHLWWGVEIPSIGEEEGVTEFYRDGKRVLECLQRSLRVADACMDSVVSIELFVEILNRCLYYFIHGCEEVGVRYINGLIELIESNLDGLEEDVNADGVKSHFKRSLTYIRSQREIDERFQLIKWN</sequence>
<dbReference type="EMBL" id="JAEUBG010004206">
    <property type="protein sequence ID" value="KAH3681814.1"/>
    <property type="molecule type" value="Genomic_DNA"/>
</dbReference>
<dbReference type="GO" id="GO:0005770">
    <property type="term" value="C:late endosome"/>
    <property type="evidence" value="ECO:0007669"/>
    <property type="project" value="TreeGrafter"/>
</dbReference>
<name>A0A9P8TK68_WICPI</name>
<dbReference type="GO" id="GO:0030906">
    <property type="term" value="C:retromer, cargo-selective complex"/>
    <property type="evidence" value="ECO:0007669"/>
    <property type="project" value="InterPro"/>
</dbReference>
<keyword evidence="3 6" id="KW-0813">Transport</keyword>
<dbReference type="PANTHER" id="PTHR11099:SF0">
    <property type="entry name" value="VACUOLAR PROTEIN SORTING-ASSOCIATED PROTEIN 35"/>
    <property type="match status" value="1"/>
</dbReference>
<dbReference type="Gene3D" id="1.25.40.660">
    <property type="entry name" value="Vacuolar protein sorting-associated protein 35, helical subcomplex Vps35-C"/>
    <property type="match status" value="1"/>
</dbReference>
<evidence type="ECO:0000256" key="1">
    <source>
        <dbReference type="ARBA" id="ARBA00004170"/>
    </source>
</evidence>
<dbReference type="PIRSF" id="PIRSF009375">
    <property type="entry name" value="Retromer_Vps35"/>
    <property type="match status" value="1"/>
</dbReference>
<reference evidence="7" key="2">
    <citation type="submission" date="2021-01" db="EMBL/GenBank/DDBJ databases">
        <authorList>
            <person name="Schikora-Tamarit M.A."/>
        </authorList>
    </citation>
    <scope>NUCLEOTIDE SEQUENCE</scope>
    <source>
        <strain evidence="7">CBS2887</strain>
    </source>
</reference>